<keyword evidence="3" id="KW-0677">Repeat</keyword>
<dbReference type="AlphaFoldDB" id="A0AB34IH97"/>
<dbReference type="GO" id="GO:0031267">
    <property type="term" value="F:small GTPase binding"/>
    <property type="evidence" value="ECO:0007669"/>
    <property type="project" value="TreeGrafter"/>
</dbReference>
<keyword evidence="2" id="KW-0433">Leucine-rich repeat</keyword>
<dbReference type="Proteomes" id="UP001515480">
    <property type="component" value="Unassembled WGS sequence"/>
</dbReference>
<name>A0AB34IH97_PRYPA</name>
<dbReference type="GO" id="GO:0005096">
    <property type="term" value="F:GTPase activator activity"/>
    <property type="evidence" value="ECO:0007669"/>
    <property type="project" value="UniProtKB-KW"/>
</dbReference>
<gene>
    <name evidence="5" type="ORF">AB1Y20_011770</name>
</gene>
<dbReference type="SMART" id="SM00368">
    <property type="entry name" value="LRR_RI"/>
    <property type="match status" value="4"/>
</dbReference>
<evidence type="ECO:0000256" key="1">
    <source>
        <dbReference type="ARBA" id="ARBA00022468"/>
    </source>
</evidence>
<dbReference type="SUPFAM" id="SSF52047">
    <property type="entry name" value="RNI-like"/>
    <property type="match status" value="1"/>
</dbReference>
<dbReference type="InterPro" id="IPR027038">
    <property type="entry name" value="RanGap"/>
</dbReference>
<dbReference type="PANTHER" id="PTHR24113:SF12">
    <property type="entry name" value="RAN GTPASE-ACTIVATING PROTEIN 1"/>
    <property type="match status" value="1"/>
</dbReference>
<dbReference type="GO" id="GO:0006913">
    <property type="term" value="P:nucleocytoplasmic transport"/>
    <property type="evidence" value="ECO:0007669"/>
    <property type="project" value="TreeGrafter"/>
</dbReference>
<accession>A0AB34IH97</accession>
<proteinExistence type="predicted"/>
<dbReference type="GO" id="GO:0005634">
    <property type="term" value="C:nucleus"/>
    <property type="evidence" value="ECO:0007669"/>
    <property type="project" value="TreeGrafter"/>
</dbReference>
<feature type="region of interest" description="Disordered" evidence="4">
    <location>
        <begin position="56"/>
        <end position="77"/>
    </location>
</feature>
<reference evidence="5 6" key="1">
    <citation type="journal article" date="2024" name="Science">
        <title>Giant polyketide synthase enzymes in the biosynthesis of giant marine polyether toxins.</title>
        <authorList>
            <person name="Fallon T.R."/>
            <person name="Shende V.V."/>
            <person name="Wierzbicki I.H."/>
            <person name="Pendleton A.L."/>
            <person name="Watervoot N.F."/>
            <person name="Auber R.P."/>
            <person name="Gonzalez D.J."/>
            <person name="Wisecaver J.H."/>
            <person name="Moore B.S."/>
        </authorList>
    </citation>
    <scope>NUCLEOTIDE SEQUENCE [LARGE SCALE GENOMIC DNA]</scope>
    <source>
        <strain evidence="5 6">12B1</strain>
    </source>
</reference>
<evidence type="ECO:0000256" key="4">
    <source>
        <dbReference type="SAM" id="MobiDB-lite"/>
    </source>
</evidence>
<evidence type="ECO:0000256" key="3">
    <source>
        <dbReference type="ARBA" id="ARBA00022737"/>
    </source>
</evidence>
<organism evidence="5 6">
    <name type="scientific">Prymnesium parvum</name>
    <name type="common">Toxic golden alga</name>
    <dbReference type="NCBI Taxonomy" id="97485"/>
    <lineage>
        <taxon>Eukaryota</taxon>
        <taxon>Haptista</taxon>
        <taxon>Haptophyta</taxon>
        <taxon>Prymnesiophyceae</taxon>
        <taxon>Prymnesiales</taxon>
        <taxon>Prymnesiaceae</taxon>
        <taxon>Prymnesium</taxon>
    </lineage>
</organism>
<dbReference type="GO" id="GO:0005829">
    <property type="term" value="C:cytosol"/>
    <property type="evidence" value="ECO:0007669"/>
    <property type="project" value="TreeGrafter"/>
</dbReference>
<dbReference type="GO" id="GO:0048471">
    <property type="term" value="C:perinuclear region of cytoplasm"/>
    <property type="evidence" value="ECO:0007669"/>
    <property type="project" value="TreeGrafter"/>
</dbReference>
<dbReference type="PANTHER" id="PTHR24113">
    <property type="entry name" value="RAN GTPASE-ACTIVATING PROTEIN 1"/>
    <property type="match status" value="1"/>
</dbReference>
<comment type="caution">
    <text evidence="5">The sequence shown here is derived from an EMBL/GenBank/DDBJ whole genome shotgun (WGS) entry which is preliminary data.</text>
</comment>
<dbReference type="Pfam" id="PF13516">
    <property type="entry name" value="LRR_6"/>
    <property type="match status" value="4"/>
</dbReference>
<evidence type="ECO:0000256" key="2">
    <source>
        <dbReference type="ARBA" id="ARBA00022614"/>
    </source>
</evidence>
<dbReference type="EMBL" id="JBGBPQ010000025">
    <property type="protein sequence ID" value="KAL1499569.1"/>
    <property type="molecule type" value="Genomic_DNA"/>
</dbReference>
<dbReference type="InterPro" id="IPR001611">
    <property type="entry name" value="Leu-rich_rpt"/>
</dbReference>
<evidence type="ECO:0000313" key="6">
    <source>
        <dbReference type="Proteomes" id="UP001515480"/>
    </source>
</evidence>
<dbReference type="InterPro" id="IPR032675">
    <property type="entry name" value="LRR_dom_sf"/>
</dbReference>
<keyword evidence="1" id="KW-0343">GTPase activation</keyword>
<evidence type="ECO:0000313" key="5">
    <source>
        <dbReference type="EMBL" id="KAL1499569.1"/>
    </source>
</evidence>
<evidence type="ECO:0008006" key="7">
    <source>
        <dbReference type="Google" id="ProtNLM"/>
    </source>
</evidence>
<sequence length="385" mass="40894">MLLLEELPWRGTNSARTSRHPPAPAIKLASAAMAAEGSETTSSTTPPLSLSELALTSSSATPMPSQTSDREASEGEGEVRFRLADMPDELLETIGGCLANPLAPSLVVKLSSTCKALRAALQRVLAPLQRQWRDVQLLARLFFVGSGMWGELPLWAARRGGEAAGGSEAAHEGGEARTECLDCRSRLDASHVATLALITLAGGLRQLGTLRLQLTRAGEVGFLPLCASFSRQLVPSLEHLSLAYNGLGPSSAEALAAALCRGALPSLARLDLSSNPIGDAGVSSLAAPLREHRTLKELLLEECEISDEGVWAFFEQIGDGDFPMLHCFSLNSNKITDDGMTTIIAAINRGMPALMEANMGNNLTSEAAILDVEEALASWHNVYRN</sequence>
<feature type="compositionally biased region" description="Basic and acidic residues" evidence="4">
    <location>
        <begin position="68"/>
        <end position="77"/>
    </location>
</feature>
<protein>
    <recommendedName>
        <fullName evidence="7">F-box domain-containing protein</fullName>
    </recommendedName>
</protein>
<dbReference type="Gene3D" id="3.80.10.10">
    <property type="entry name" value="Ribonuclease Inhibitor"/>
    <property type="match status" value="1"/>
</dbReference>
<feature type="region of interest" description="Disordered" evidence="4">
    <location>
        <begin position="1"/>
        <end position="24"/>
    </location>
</feature>
<keyword evidence="6" id="KW-1185">Reference proteome</keyword>